<evidence type="ECO:0000256" key="1">
    <source>
        <dbReference type="ARBA" id="ARBA00022737"/>
    </source>
</evidence>
<evidence type="ECO:0000256" key="2">
    <source>
        <dbReference type="ARBA" id="ARBA00022803"/>
    </source>
</evidence>
<feature type="repeat" description="TPR" evidence="3">
    <location>
        <begin position="563"/>
        <end position="596"/>
    </location>
</feature>
<dbReference type="Gene3D" id="1.25.40.10">
    <property type="entry name" value="Tetratricopeptide repeat domain"/>
    <property type="match status" value="2"/>
</dbReference>
<dbReference type="SUPFAM" id="SSF48452">
    <property type="entry name" value="TPR-like"/>
    <property type="match status" value="1"/>
</dbReference>
<name>A0A814PTN9_ADIRI</name>
<dbReference type="InterPro" id="IPR019734">
    <property type="entry name" value="TPR_rpt"/>
</dbReference>
<keyword evidence="6" id="KW-1185">Reference proteome</keyword>
<organism evidence="5 6">
    <name type="scientific">Adineta ricciae</name>
    <name type="common">Rotifer</name>
    <dbReference type="NCBI Taxonomy" id="249248"/>
    <lineage>
        <taxon>Eukaryota</taxon>
        <taxon>Metazoa</taxon>
        <taxon>Spiralia</taxon>
        <taxon>Gnathifera</taxon>
        <taxon>Rotifera</taxon>
        <taxon>Eurotatoria</taxon>
        <taxon>Bdelloidea</taxon>
        <taxon>Adinetida</taxon>
        <taxon>Adinetidae</taxon>
        <taxon>Adineta</taxon>
    </lineage>
</organism>
<dbReference type="PANTHER" id="PTHR45641">
    <property type="entry name" value="TETRATRICOPEPTIDE REPEAT PROTEIN (AFU_ORTHOLOGUE AFUA_6G03870)"/>
    <property type="match status" value="1"/>
</dbReference>
<dbReference type="PROSITE" id="PS50005">
    <property type="entry name" value="TPR"/>
    <property type="match status" value="3"/>
</dbReference>
<reference evidence="5" key="1">
    <citation type="submission" date="2021-02" db="EMBL/GenBank/DDBJ databases">
        <authorList>
            <person name="Nowell W R."/>
        </authorList>
    </citation>
    <scope>NUCLEOTIDE SEQUENCE</scope>
</reference>
<protein>
    <submittedName>
        <fullName evidence="5">Uncharacterized protein</fullName>
    </submittedName>
</protein>
<dbReference type="SMART" id="SM00028">
    <property type="entry name" value="TPR"/>
    <property type="match status" value="5"/>
</dbReference>
<feature type="repeat" description="TPR" evidence="3">
    <location>
        <begin position="479"/>
        <end position="512"/>
    </location>
</feature>
<dbReference type="Gene3D" id="3.90.176.10">
    <property type="entry name" value="Toxin ADP-ribosyltransferase, Chain A, domain 1"/>
    <property type="match status" value="1"/>
</dbReference>
<sequence length="660" mass="76905">MLKKYYELIDSINKSIIRNATDEFDSFSVLWLDNSVNTTQENIHGQNLFRSSIGHLKTFDNVDRCEEYIRATPIDERLIFIVSGRLGRILTPRIHHLRQVSSIYVYCLDKTINEQWAVGYTKVKEIITSFPKLIEKIQEERSKRSENEVNEILPFSVSSQQHDFIASQLLTNVLLSHLLPIQNDKSQLVNLLKEKYYDIDAELKLLQAFEQNYSANQALDWYMRDSCIYRVLKRAIRQQNLKLLLSFRFFLQDVHQIIESKKCTSPVRVYRSQLLTKSELTEIYNSINHFISINTFFSTSICRELVLMFLNQSSNDLERVMFEIDADPNHMLSKPFCFIESNTCFRQTEEVLFTIGSVFRLTELHQEADGLWIVRLTSCADEDEKQLKEIFKPYYLDDKINLIAFGNLLIKLNRLADAEKFFVQLINEYVDQPCHLADCYFALGIIAEERKMYDVSLDWHKTSLEIKVKNLSENDISLAESYKHIGEIHLQKSDYKQALAAYLRALNVSLQVYDENHVRVAMCYTKLGGIYQKQEDYKDALSCYKKALAIQQKQPSDDNPDVGIAYNNVAIIYACLNQYDLAFECYEKALENLQRTLSPLHLEVAVSYCGLGLICEHKNEFEKALSFYEKTGVIYRQTLSSTHADVIEIERHIRRISSKL</sequence>
<accession>A0A814PTN9</accession>
<dbReference type="EMBL" id="CAJNOJ010000007">
    <property type="protein sequence ID" value="CAF0760845.1"/>
    <property type="molecule type" value="Genomic_DNA"/>
</dbReference>
<gene>
    <name evidence="4" type="ORF">EDS130_LOCUS2795</name>
    <name evidence="5" type="ORF">XAT740_LOCUS18832</name>
</gene>
<dbReference type="InterPro" id="IPR011990">
    <property type="entry name" value="TPR-like_helical_dom_sf"/>
</dbReference>
<keyword evidence="2 3" id="KW-0802">TPR repeat</keyword>
<dbReference type="Pfam" id="PF13424">
    <property type="entry name" value="TPR_12"/>
    <property type="match status" value="2"/>
</dbReference>
<keyword evidence="1" id="KW-0677">Repeat</keyword>
<dbReference type="AlphaFoldDB" id="A0A814PTN9"/>
<evidence type="ECO:0000313" key="4">
    <source>
        <dbReference type="EMBL" id="CAF0760845.1"/>
    </source>
</evidence>
<proteinExistence type="predicted"/>
<dbReference type="Proteomes" id="UP000663828">
    <property type="component" value="Unassembled WGS sequence"/>
</dbReference>
<dbReference type="OrthoDB" id="7103806at2759"/>
<feature type="repeat" description="TPR" evidence="3">
    <location>
        <begin position="521"/>
        <end position="554"/>
    </location>
</feature>
<comment type="caution">
    <text evidence="5">The sequence shown here is derived from an EMBL/GenBank/DDBJ whole genome shotgun (WGS) entry which is preliminary data.</text>
</comment>
<dbReference type="SUPFAM" id="SSF56399">
    <property type="entry name" value="ADP-ribosylation"/>
    <property type="match status" value="1"/>
</dbReference>
<evidence type="ECO:0000256" key="3">
    <source>
        <dbReference type="PROSITE-ProRule" id="PRU00339"/>
    </source>
</evidence>
<dbReference type="Proteomes" id="UP000663852">
    <property type="component" value="Unassembled WGS sequence"/>
</dbReference>
<evidence type="ECO:0000313" key="6">
    <source>
        <dbReference type="Proteomes" id="UP000663828"/>
    </source>
</evidence>
<dbReference type="EMBL" id="CAJNOR010001267">
    <property type="protein sequence ID" value="CAF1110452.1"/>
    <property type="molecule type" value="Genomic_DNA"/>
</dbReference>
<dbReference type="PANTHER" id="PTHR45641:SF19">
    <property type="entry name" value="NEPHROCYSTIN-3"/>
    <property type="match status" value="1"/>
</dbReference>
<evidence type="ECO:0000313" key="5">
    <source>
        <dbReference type="EMBL" id="CAF1110452.1"/>
    </source>
</evidence>